<feature type="compositionally biased region" description="Polar residues" evidence="1">
    <location>
        <begin position="157"/>
        <end position="168"/>
    </location>
</feature>
<dbReference type="OrthoDB" id="10636754at2759"/>
<dbReference type="Proteomes" id="UP000559256">
    <property type="component" value="Unassembled WGS sequence"/>
</dbReference>
<evidence type="ECO:0000256" key="1">
    <source>
        <dbReference type="SAM" id="MobiDB-lite"/>
    </source>
</evidence>
<comment type="caution">
    <text evidence="2">The sequence shown here is derived from an EMBL/GenBank/DDBJ whole genome shotgun (WGS) entry which is preliminary data.</text>
</comment>
<feature type="compositionally biased region" description="Polar residues" evidence="1">
    <location>
        <begin position="65"/>
        <end position="105"/>
    </location>
</feature>
<evidence type="ECO:0000313" key="2">
    <source>
        <dbReference type="EMBL" id="KAF5367688.1"/>
    </source>
</evidence>
<accession>A0A8H5LSC1</accession>
<protein>
    <submittedName>
        <fullName evidence="2">Uncharacterized protein</fullName>
    </submittedName>
</protein>
<sequence>MSHTIIQHPKSNAQASSSLKTTTPSHIPRPVAKPLSSGQFSGVHSTFNNTNVNTSTPTASNPTNKASKSKITSGTTPSGTAKDNNGPRLTTSPENSLFDESTPRVSASDILEETDRAAIRQGKQPLSRLHLSRNQQQTGSRPVDPNADDDELGPEDSVSQHTPSSGNWSYRVEGWSEPKRNTKRPLPSIASRESQRIESRVHDYHMELRPGMRNLRTPPCGHPFFIAMNLFLSKTIVSISLWDNTNTPTTCYE</sequence>
<gene>
    <name evidence="2" type="ORF">D9758_009893</name>
</gene>
<dbReference type="AlphaFoldDB" id="A0A8H5LSC1"/>
<name>A0A8H5LSC1_9AGAR</name>
<feature type="region of interest" description="Disordered" evidence="1">
    <location>
        <begin position="119"/>
        <end position="195"/>
    </location>
</feature>
<feature type="compositionally biased region" description="Polar residues" evidence="1">
    <location>
        <begin position="1"/>
        <end position="25"/>
    </location>
</feature>
<proteinExistence type="predicted"/>
<dbReference type="EMBL" id="JAACJM010000018">
    <property type="protein sequence ID" value="KAF5367688.1"/>
    <property type="molecule type" value="Genomic_DNA"/>
</dbReference>
<keyword evidence="3" id="KW-1185">Reference proteome</keyword>
<reference evidence="2 3" key="1">
    <citation type="journal article" date="2020" name="ISME J.">
        <title>Uncovering the hidden diversity of litter-decomposition mechanisms in mushroom-forming fungi.</title>
        <authorList>
            <person name="Floudas D."/>
            <person name="Bentzer J."/>
            <person name="Ahren D."/>
            <person name="Johansson T."/>
            <person name="Persson P."/>
            <person name="Tunlid A."/>
        </authorList>
    </citation>
    <scope>NUCLEOTIDE SEQUENCE [LARGE SCALE GENOMIC DNA]</scope>
    <source>
        <strain evidence="2 3">CBS 291.85</strain>
    </source>
</reference>
<feature type="compositionally biased region" description="Low complexity" evidence="1">
    <location>
        <begin position="45"/>
        <end position="64"/>
    </location>
</feature>
<organism evidence="2 3">
    <name type="scientific">Tetrapyrgos nigripes</name>
    <dbReference type="NCBI Taxonomy" id="182062"/>
    <lineage>
        <taxon>Eukaryota</taxon>
        <taxon>Fungi</taxon>
        <taxon>Dikarya</taxon>
        <taxon>Basidiomycota</taxon>
        <taxon>Agaricomycotina</taxon>
        <taxon>Agaricomycetes</taxon>
        <taxon>Agaricomycetidae</taxon>
        <taxon>Agaricales</taxon>
        <taxon>Marasmiineae</taxon>
        <taxon>Marasmiaceae</taxon>
        <taxon>Tetrapyrgos</taxon>
    </lineage>
</organism>
<evidence type="ECO:0000313" key="3">
    <source>
        <dbReference type="Proteomes" id="UP000559256"/>
    </source>
</evidence>
<feature type="region of interest" description="Disordered" evidence="1">
    <location>
        <begin position="1"/>
        <end position="106"/>
    </location>
</feature>